<keyword evidence="1" id="KW-0175">Coiled coil</keyword>
<evidence type="ECO:0000256" key="1">
    <source>
        <dbReference type="SAM" id="Coils"/>
    </source>
</evidence>
<dbReference type="AlphaFoldDB" id="A0A915JAU7"/>
<accession>A0A915JAU7</accession>
<protein>
    <submittedName>
        <fullName evidence="3">Uncharacterized protein</fullName>
    </submittedName>
</protein>
<evidence type="ECO:0000313" key="2">
    <source>
        <dbReference type="Proteomes" id="UP000887565"/>
    </source>
</evidence>
<dbReference type="WBParaSite" id="nRc.2.0.1.t22900-RA">
    <property type="protein sequence ID" value="nRc.2.0.1.t22900-RA"/>
    <property type="gene ID" value="nRc.2.0.1.g22900"/>
</dbReference>
<feature type="coiled-coil region" evidence="1">
    <location>
        <begin position="35"/>
        <end position="62"/>
    </location>
</feature>
<name>A0A915JAU7_ROMCU</name>
<keyword evidence="2" id="KW-1185">Reference proteome</keyword>
<evidence type="ECO:0000313" key="3">
    <source>
        <dbReference type="WBParaSite" id="nRc.2.0.1.t22900-RA"/>
    </source>
</evidence>
<dbReference type="Proteomes" id="UP000887565">
    <property type="component" value="Unplaced"/>
</dbReference>
<reference evidence="3" key="1">
    <citation type="submission" date="2022-11" db="UniProtKB">
        <authorList>
            <consortium name="WormBaseParasite"/>
        </authorList>
    </citation>
    <scope>IDENTIFICATION</scope>
</reference>
<sequence>PISKDKNVNVDQAIEFENSGQDHGGILGFTELRVNDVTENKLDNLKDVLRGYEKQNQFLNKEILELHTVVQCLEAREQHLARKNFDIEADYYQLKSRYLLLLNHFKPNKGQLGSKIANRKSFISNDFNFSNAAVLWSFHSNLDCSDLPVNCCNGSVWSAKCRKNSRK</sequence>
<proteinExistence type="predicted"/>
<organism evidence="2 3">
    <name type="scientific">Romanomermis culicivorax</name>
    <name type="common">Nematode worm</name>
    <dbReference type="NCBI Taxonomy" id="13658"/>
    <lineage>
        <taxon>Eukaryota</taxon>
        <taxon>Metazoa</taxon>
        <taxon>Ecdysozoa</taxon>
        <taxon>Nematoda</taxon>
        <taxon>Enoplea</taxon>
        <taxon>Dorylaimia</taxon>
        <taxon>Mermithida</taxon>
        <taxon>Mermithoidea</taxon>
        <taxon>Mermithidae</taxon>
        <taxon>Romanomermis</taxon>
    </lineage>
</organism>